<dbReference type="Gene3D" id="1.20.80.10">
    <property type="match status" value="1"/>
</dbReference>
<dbReference type="EMBL" id="BAABBN010000007">
    <property type="protein sequence ID" value="GAA3927654.1"/>
    <property type="molecule type" value="Genomic_DNA"/>
</dbReference>
<dbReference type="InterPro" id="IPR014352">
    <property type="entry name" value="FERM/acyl-CoA-bd_prot_sf"/>
</dbReference>
<accession>A0ABP7MPN7</accession>
<keyword evidence="5" id="KW-1185">Reference proteome</keyword>
<evidence type="ECO:0000313" key="5">
    <source>
        <dbReference type="Proteomes" id="UP001501565"/>
    </source>
</evidence>
<sequence length="183" mass="19909">MKLFELMPEKITDFLPPLLNKDVPPPIDQIALQVTEMSKLAGYAGIGLAVKTRNYALTTFNDLVAAGEQALGKETATPEATAPETIETPVEEAKPVGPTQKELFEQASVDIKSLSKKPDNSTLGELYALYKQATEGDASGKRPGITKVAERFKFDAWSRKKGLSESDAERAYIDKVQSLLAAH</sequence>
<dbReference type="PANTHER" id="PTHR23310">
    <property type="entry name" value="ACYL-COA-BINDING PROTEIN, ACBP"/>
    <property type="match status" value="1"/>
</dbReference>
<dbReference type="Pfam" id="PF00887">
    <property type="entry name" value="ACBP"/>
    <property type="match status" value="1"/>
</dbReference>
<comment type="caution">
    <text evidence="4">The sequence shown here is derived from an EMBL/GenBank/DDBJ whole genome shotgun (WGS) entry which is preliminary data.</text>
</comment>
<dbReference type="PANTHER" id="PTHR23310:SF62">
    <property type="entry name" value="ACYL-COA BINDING PROTEIN 1, ISOFORM A"/>
    <property type="match status" value="1"/>
</dbReference>
<reference evidence="5" key="1">
    <citation type="journal article" date="2019" name="Int. J. Syst. Evol. Microbiol.">
        <title>The Global Catalogue of Microorganisms (GCM) 10K type strain sequencing project: providing services to taxonomists for standard genome sequencing and annotation.</title>
        <authorList>
            <consortium name="The Broad Institute Genomics Platform"/>
            <consortium name="The Broad Institute Genome Sequencing Center for Infectious Disease"/>
            <person name="Wu L."/>
            <person name="Ma J."/>
        </authorList>
    </citation>
    <scope>NUCLEOTIDE SEQUENCE [LARGE SCALE GENOMIC DNA]</scope>
    <source>
        <strain evidence="5">JCM 17551</strain>
    </source>
</reference>
<dbReference type="InterPro" id="IPR000582">
    <property type="entry name" value="Acyl-CoA-binding_protein"/>
</dbReference>
<dbReference type="Proteomes" id="UP001501565">
    <property type="component" value="Unassembled WGS sequence"/>
</dbReference>
<name>A0ABP7MPN7_9GAMM</name>
<protein>
    <recommendedName>
        <fullName evidence="3">ACB domain-containing protein</fullName>
    </recommendedName>
</protein>
<feature type="region of interest" description="Disordered" evidence="2">
    <location>
        <begin position="74"/>
        <end position="99"/>
    </location>
</feature>
<dbReference type="InterPro" id="IPR035984">
    <property type="entry name" value="Acyl-CoA-binding_sf"/>
</dbReference>
<proteinExistence type="predicted"/>
<dbReference type="SUPFAM" id="SSF47027">
    <property type="entry name" value="Acyl-CoA binding protein"/>
    <property type="match status" value="1"/>
</dbReference>
<evidence type="ECO:0000256" key="1">
    <source>
        <dbReference type="ARBA" id="ARBA00023121"/>
    </source>
</evidence>
<feature type="domain" description="ACB" evidence="3">
    <location>
        <begin position="100"/>
        <end position="183"/>
    </location>
</feature>
<dbReference type="PROSITE" id="PS51228">
    <property type="entry name" value="ACB_2"/>
    <property type="match status" value="1"/>
</dbReference>
<evidence type="ECO:0000256" key="2">
    <source>
        <dbReference type="SAM" id="MobiDB-lite"/>
    </source>
</evidence>
<feature type="compositionally biased region" description="Low complexity" evidence="2">
    <location>
        <begin position="74"/>
        <end position="88"/>
    </location>
</feature>
<keyword evidence="1" id="KW-0446">Lipid-binding</keyword>
<organism evidence="4 5">
    <name type="scientific">Litoribacillus peritrichatus</name>
    <dbReference type="NCBI Taxonomy" id="718191"/>
    <lineage>
        <taxon>Bacteria</taxon>
        <taxon>Pseudomonadati</taxon>
        <taxon>Pseudomonadota</taxon>
        <taxon>Gammaproteobacteria</taxon>
        <taxon>Oceanospirillales</taxon>
        <taxon>Oceanospirillaceae</taxon>
        <taxon>Litoribacillus</taxon>
    </lineage>
</organism>
<dbReference type="PRINTS" id="PR00689">
    <property type="entry name" value="ACOABINDINGP"/>
</dbReference>
<evidence type="ECO:0000259" key="3">
    <source>
        <dbReference type="PROSITE" id="PS51228"/>
    </source>
</evidence>
<evidence type="ECO:0000313" key="4">
    <source>
        <dbReference type="EMBL" id="GAA3927654.1"/>
    </source>
</evidence>
<gene>
    <name evidence="4" type="ORF">GCM10022277_25040</name>
</gene>
<dbReference type="RefSeq" id="WP_344798872.1">
    <property type="nucleotide sequence ID" value="NZ_BAABBN010000007.1"/>
</dbReference>